<dbReference type="EMBL" id="JAWDJW010006334">
    <property type="protein sequence ID" value="KAK3065555.1"/>
    <property type="molecule type" value="Genomic_DNA"/>
</dbReference>
<comment type="caution">
    <text evidence="1">The sequence shown here is derived from an EMBL/GenBank/DDBJ whole genome shotgun (WGS) entry which is preliminary data.</text>
</comment>
<reference evidence="1" key="1">
    <citation type="submission" date="2024-09" db="EMBL/GenBank/DDBJ databases">
        <title>Black Yeasts Isolated from many extreme environments.</title>
        <authorList>
            <person name="Coleine C."/>
            <person name="Stajich J.E."/>
            <person name="Selbmann L."/>
        </authorList>
    </citation>
    <scope>NUCLEOTIDE SEQUENCE</scope>
    <source>
        <strain evidence="1">CCFEE 5737</strain>
    </source>
</reference>
<evidence type="ECO:0000313" key="2">
    <source>
        <dbReference type="Proteomes" id="UP001186974"/>
    </source>
</evidence>
<dbReference type="Proteomes" id="UP001186974">
    <property type="component" value="Unassembled WGS sequence"/>
</dbReference>
<accession>A0ACC3DDM7</accession>
<proteinExistence type="predicted"/>
<sequence>MEGSEQQQQQDRDQRTSSSARVHTVIRYTAMIYRNPQMSEEDFHKHWCAEHGPLVRDWLQHHGILKYTQYHTPSHVRNLAGGLADGVRLSSIASFDGCVEVLVPNLECIAKAWKDPYYKEVVAPDEAKFIDMSRIVQTVGYEEVFIEDGKVKAEESRVSSALDASSDLSDPF</sequence>
<protein>
    <submittedName>
        <fullName evidence="1">Uncharacterized protein</fullName>
    </submittedName>
</protein>
<evidence type="ECO:0000313" key="1">
    <source>
        <dbReference type="EMBL" id="KAK3065555.1"/>
    </source>
</evidence>
<keyword evidence="2" id="KW-1185">Reference proteome</keyword>
<organism evidence="1 2">
    <name type="scientific">Coniosporium uncinatum</name>
    <dbReference type="NCBI Taxonomy" id="93489"/>
    <lineage>
        <taxon>Eukaryota</taxon>
        <taxon>Fungi</taxon>
        <taxon>Dikarya</taxon>
        <taxon>Ascomycota</taxon>
        <taxon>Pezizomycotina</taxon>
        <taxon>Dothideomycetes</taxon>
        <taxon>Dothideomycetes incertae sedis</taxon>
        <taxon>Coniosporium</taxon>
    </lineage>
</organism>
<gene>
    <name evidence="1" type="ORF">LTS18_000032</name>
</gene>
<name>A0ACC3DDM7_9PEZI</name>